<dbReference type="Gene3D" id="3.40.50.12710">
    <property type="match status" value="1"/>
</dbReference>
<dbReference type="PATRIC" id="fig|754477.3.peg.1983"/>
<evidence type="ECO:0000313" key="4">
    <source>
        <dbReference type="Proteomes" id="UP000009145"/>
    </source>
</evidence>
<dbReference type="OrthoDB" id="9794208at2"/>
<dbReference type="RefSeq" id="WP_014704573.1">
    <property type="nucleotide sequence ID" value="NC_017856.1"/>
</dbReference>
<gene>
    <name evidence="3" type="ordered locus">Q7C_2014</name>
</gene>
<dbReference type="HOGENOM" id="CLU_024840_1_0_6"/>
<sequence length="389" mass="43510">MTQTHKLPLPDIAAQQLSMTLQQHIQSAIHQHNGWLRFDLFMQHCLYYPGLGYYQNTLPKLGAAGDFVTAAEISPLYAATFANHIAEVLIQTTGDCLEFGAGSGQFAVDLLKQLQQRQHLPKRYFILETSATLQQRQRQLIHQQIPALIDRVHWLAQLPDNFTGAIIANEVCDAMPVRSFQIGAGQIVERGIGLIGQGELAWQTQPVQDAAILASLQAVSNEIPNFGFITEVNQTALAWVNTLAERLAHGAIFIADYGYPFQDYFHVSRAEGGIHCHYRHQVHDDVFFWPGLQDITAHLNFSELAEAAYVAGLTVSAFQTQRDFLISGEILTLIQSEQPTLAQVAALKQLLLPNMMGERFKVLTLTREIALPRLQQGDQRQRLASSYEQ</sequence>
<protein>
    <recommendedName>
        <fullName evidence="5">SAM-dependent methyltransferase, MidA family</fullName>
    </recommendedName>
</protein>
<dbReference type="GO" id="GO:0032259">
    <property type="term" value="P:methylation"/>
    <property type="evidence" value="ECO:0007669"/>
    <property type="project" value="UniProtKB-KW"/>
</dbReference>
<dbReference type="AlphaFoldDB" id="I1YJR1"/>
<name>I1YJR1_METFJ</name>
<proteinExistence type="predicted"/>
<dbReference type="EMBL" id="CP003380">
    <property type="protein sequence ID" value="AFJ03154.1"/>
    <property type="molecule type" value="Genomic_DNA"/>
</dbReference>
<dbReference type="STRING" id="754477.Q7C_2014"/>
<dbReference type="PANTHER" id="PTHR12049:SF7">
    <property type="entry name" value="PROTEIN ARGININE METHYLTRANSFERASE NDUFAF7, MITOCHONDRIAL"/>
    <property type="match status" value="1"/>
</dbReference>
<dbReference type="GO" id="GO:0035243">
    <property type="term" value="F:protein-arginine omega-N symmetric methyltransferase activity"/>
    <property type="evidence" value="ECO:0007669"/>
    <property type="project" value="TreeGrafter"/>
</dbReference>
<dbReference type="InterPro" id="IPR003788">
    <property type="entry name" value="NDUFAF7"/>
</dbReference>
<evidence type="ECO:0000313" key="3">
    <source>
        <dbReference type="EMBL" id="AFJ03154.1"/>
    </source>
</evidence>
<dbReference type="InterPro" id="IPR038375">
    <property type="entry name" value="NDUFAF7_sf"/>
</dbReference>
<evidence type="ECO:0000256" key="2">
    <source>
        <dbReference type="ARBA" id="ARBA00022679"/>
    </source>
</evidence>
<evidence type="ECO:0008006" key="5">
    <source>
        <dbReference type="Google" id="ProtNLM"/>
    </source>
</evidence>
<dbReference type="Pfam" id="PF02636">
    <property type="entry name" value="Methyltransf_28"/>
    <property type="match status" value="1"/>
</dbReference>
<organism evidence="3 4">
    <name type="scientific">Methylophaga frappieri (strain ATCC BAA-2434 / DSM 25690 / JAM7)</name>
    <dbReference type="NCBI Taxonomy" id="754477"/>
    <lineage>
        <taxon>Bacteria</taxon>
        <taxon>Pseudomonadati</taxon>
        <taxon>Pseudomonadota</taxon>
        <taxon>Gammaproteobacteria</taxon>
        <taxon>Thiotrichales</taxon>
        <taxon>Piscirickettsiaceae</taxon>
        <taxon>Methylophaga</taxon>
    </lineage>
</organism>
<dbReference type="eggNOG" id="COG1565">
    <property type="taxonomic scope" value="Bacteria"/>
</dbReference>
<keyword evidence="4" id="KW-1185">Reference proteome</keyword>
<dbReference type="InterPro" id="IPR029063">
    <property type="entry name" value="SAM-dependent_MTases_sf"/>
</dbReference>
<reference evidence="3 4" key="1">
    <citation type="journal article" date="2012" name="J. Bacteriol.">
        <title>Complete genome sequences of Methylophaga sp. strain JAM1 and Methylophaga sp. strain JAM7.</title>
        <authorList>
            <person name="Villeneuve C."/>
            <person name="Martineau C."/>
            <person name="Mauffrey F."/>
            <person name="Villemur R."/>
        </authorList>
    </citation>
    <scope>NUCLEOTIDE SEQUENCE [LARGE SCALE GENOMIC DNA]</scope>
    <source>
        <strain evidence="3 4">JAM7</strain>
    </source>
</reference>
<dbReference type="SUPFAM" id="SSF53335">
    <property type="entry name" value="S-adenosyl-L-methionine-dependent methyltransferases"/>
    <property type="match status" value="1"/>
</dbReference>
<evidence type="ECO:0000256" key="1">
    <source>
        <dbReference type="ARBA" id="ARBA00022603"/>
    </source>
</evidence>
<dbReference type="Proteomes" id="UP000009145">
    <property type="component" value="Chromosome"/>
</dbReference>
<accession>I1YJR1</accession>
<dbReference type="KEGG" id="mec:Q7C_2014"/>
<dbReference type="PANTHER" id="PTHR12049">
    <property type="entry name" value="PROTEIN ARGININE METHYLTRANSFERASE NDUFAF7, MITOCHONDRIAL"/>
    <property type="match status" value="1"/>
</dbReference>
<keyword evidence="1" id="KW-0489">Methyltransferase</keyword>
<keyword evidence="2" id="KW-0808">Transferase</keyword>